<evidence type="ECO:0000256" key="1">
    <source>
        <dbReference type="SAM" id="MobiDB-lite"/>
    </source>
</evidence>
<organism evidence="2 3">
    <name type="scientific">Woeseia oceani</name>
    <dbReference type="NCBI Taxonomy" id="1548547"/>
    <lineage>
        <taxon>Bacteria</taxon>
        <taxon>Pseudomonadati</taxon>
        <taxon>Pseudomonadota</taxon>
        <taxon>Gammaproteobacteria</taxon>
        <taxon>Woeseiales</taxon>
        <taxon>Woeseiaceae</taxon>
        <taxon>Woeseia</taxon>
    </lineage>
</organism>
<sequence length="86" mass="10209">MQDSKNINWRNDFNDEDEAKEARQDVAEPANDSDGANGWQQYRRWISKAPAPSTRRSSIDPSLYTWKGYRNWTEQVKRKWTDNQSD</sequence>
<dbReference type="OrthoDB" id="7062430at2"/>
<dbReference type="RefSeq" id="WP_068612709.1">
    <property type="nucleotide sequence ID" value="NZ_CP016268.1"/>
</dbReference>
<dbReference type="AlphaFoldDB" id="A0A193LCS4"/>
<reference evidence="2 3" key="1">
    <citation type="submission" date="2016-06" db="EMBL/GenBank/DDBJ databases">
        <title>Complete genome sequence of a deep-branching marine Gamma Proteobacterium Woeseia oceani type strain XK5.</title>
        <authorList>
            <person name="Mu D."/>
            <person name="Du Z."/>
        </authorList>
    </citation>
    <scope>NUCLEOTIDE SEQUENCE [LARGE SCALE GENOMIC DNA]</scope>
    <source>
        <strain evidence="2 3">XK5</strain>
    </source>
</reference>
<feature type="region of interest" description="Disordered" evidence="1">
    <location>
        <begin position="1"/>
        <end position="41"/>
    </location>
</feature>
<proteinExistence type="predicted"/>
<accession>A0A193LCS4</accession>
<name>A0A193LCS4_9GAMM</name>
<dbReference type="EMBL" id="CP016268">
    <property type="protein sequence ID" value="ANO50335.1"/>
    <property type="molecule type" value="Genomic_DNA"/>
</dbReference>
<dbReference type="Proteomes" id="UP000092695">
    <property type="component" value="Chromosome"/>
</dbReference>
<evidence type="ECO:0000313" key="3">
    <source>
        <dbReference type="Proteomes" id="UP000092695"/>
    </source>
</evidence>
<evidence type="ECO:0000313" key="2">
    <source>
        <dbReference type="EMBL" id="ANO50335.1"/>
    </source>
</evidence>
<feature type="compositionally biased region" description="Polar residues" evidence="1">
    <location>
        <begin position="1"/>
        <end position="11"/>
    </location>
</feature>
<keyword evidence="3" id="KW-1185">Reference proteome</keyword>
<dbReference type="KEGG" id="woc:BA177_03105"/>
<gene>
    <name evidence="2" type="ORF">BA177_03105</name>
</gene>
<protein>
    <submittedName>
        <fullName evidence="2">Uncharacterized protein</fullName>
    </submittedName>
</protein>